<proteinExistence type="predicted"/>
<evidence type="ECO:0000256" key="3">
    <source>
        <dbReference type="ARBA" id="ARBA00023125"/>
    </source>
</evidence>
<feature type="compositionally biased region" description="Low complexity" evidence="6">
    <location>
        <begin position="196"/>
        <end position="207"/>
    </location>
</feature>
<comment type="caution">
    <text evidence="7">The sequence shown here is derived from an EMBL/GenBank/DDBJ whole genome shotgun (WGS) entry which is preliminary data.</text>
</comment>
<name>A0A5J4VFG1_9EUKA</name>
<dbReference type="Proteomes" id="UP000324800">
    <property type="component" value="Unassembled WGS sequence"/>
</dbReference>
<reference evidence="7 8" key="1">
    <citation type="submission" date="2019-03" db="EMBL/GenBank/DDBJ databases">
        <title>Single cell metagenomics reveals metabolic interactions within the superorganism composed of flagellate Streblomastix strix and complex community of Bacteroidetes bacteria on its surface.</title>
        <authorList>
            <person name="Treitli S.C."/>
            <person name="Kolisko M."/>
            <person name="Husnik F."/>
            <person name="Keeling P."/>
            <person name="Hampl V."/>
        </authorList>
    </citation>
    <scope>NUCLEOTIDE SEQUENCE [LARGE SCALE GENOMIC DNA]</scope>
    <source>
        <strain evidence="7">ST1C</strain>
    </source>
</reference>
<dbReference type="InterPro" id="IPR011039">
    <property type="entry name" value="TFIIF_interaction"/>
</dbReference>
<keyword evidence="5" id="KW-0539">Nucleus</keyword>
<dbReference type="GO" id="GO:0003677">
    <property type="term" value="F:DNA binding"/>
    <property type="evidence" value="ECO:0007669"/>
    <property type="project" value="UniProtKB-KW"/>
</dbReference>
<feature type="compositionally biased region" description="Acidic residues" evidence="6">
    <location>
        <begin position="208"/>
        <end position="219"/>
    </location>
</feature>
<feature type="compositionally biased region" description="Acidic residues" evidence="6">
    <location>
        <begin position="261"/>
        <end position="273"/>
    </location>
</feature>
<dbReference type="OrthoDB" id="76676at2759"/>
<evidence type="ECO:0000313" key="7">
    <source>
        <dbReference type="EMBL" id="KAA6381192.1"/>
    </source>
</evidence>
<dbReference type="SUPFAM" id="SSF50916">
    <property type="entry name" value="Rap30/74 interaction domains"/>
    <property type="match status" value="1"/>
</dbReference>
<gene>
    <name evidence="7" type="ORF">EZS28_023279</name>
</gene>
<feature type="compositionally biased region" description="Basic and acidic residues" evidence="6">
    <location>
        <begin position="249"/>
        <end position="260"/>
    </location>
</feature>
<feature type="region of interest" description="Disordered" evidence="6">
    <location>
        <begin position="248"/>
        <end position="285"/>
    </location>
</feature>
<dbReference type="GO" id="GO:0005634">
    <property type="term" value="C:nucleus"/>
    <property type="evidence" value="ECO:0007669"/>
    <property type="project" value="UniProtKB-SubCell"/>
</dbReference>
<dbReference type="EMBL" id="SNRW01007470">
    <property type="protein sequence ID" value="KAA6381192.1"/>
    <property type="molecule type" value="Genomic_DNA"/>
</dbReference>
<organism evidence="7 8">
    <name type="scientific">Streblomastix strix</name>
    <dbReference type="NCBI Taxonomy" id="222440"/>
    <lineage>
        <taxon>Eukaryota</taxon>
        <taxon>Metamonada</taxon>
        <taxon>Preaxostyla</taxon>
        <taxon>Oxymonadida</taxon>
        <taxon>Streblomastigidae</taxon>
        <taxon>Streblomastix</taxon>
    </lineage>
</organism>
<evidence type="ECO:0000256" key="1">
    <source>
        <dbReference type="ARBA" id="ARBA00004123"/>
    </source>
</evidence>
<dbReference type="GO" id="GO:0006367">
    <property type="term" value="P:transcription initiation at RNA polymerase II promoter"/>
    <property type="evidence" value="ECO:0007669"/>
    <property type="project" value="InterPro"/>
</dbReference>
<keyword evidence="2" id="KW-0805">Transcription regulation</keyword>
<feature type="region of interest" description="Disordered" evidence="6">
    <location>
        <begin position="127"/>
        <end position="226"/>
    </location>
</feature>
<protein>
    <submittedName>
        <fullName evidence="7">Uncharacterized protein</fullName>
    </submittedName>
</protein>
<evidence type="ECO:0000256" key="2">
    <source>
        <dbReference type="ARBA" id="ARBA00023015"/>
    </source>
</evidence>
<evidence type="ECO:0000256" key="6">
    <source>
        <dbReference type="SAM" id="MobiDB-lite"/>
    </source>
</evidence>
<keyword evidence="4" id="KW-0804">Transcription</keyword>
<dbReference type="AlphaFoldDB" id="A0A5J4VFG1"/>
<sequence length="285" mass="32591">MTSSENYTSYPLIFRRPERGSRAIDHLNFQASNITPNKLMDGAQLIPTLVTDNKIKEMSLLTQHGNFDGRISSEEFASYAFMQNNGNQFILIPCSDWYTFTPAVVGDVMTTEEAEERMKHGISDLPYQWADRFPPMSEQSNQYQMREEEDAEEQLTLGNTNNMNKDENQIETDQEAEKQANDVSSANDDEQEIDEQQQQQQQQQQDQQQEELDELEQDDHIDPVMGEIEDMFGLRKSKLKVGISARPGRFAEEMPDYDKGVDDDEEDLDDDVADPVGAQLKTKGV</sequence>
<keyword evidence="3" id="KW-0238">DNA-binding</keyword>
<evidence type="ECO:0000313" key="8">
    <source>
        <dbReference type="Proteomes" id="UP000324800"/>
    </source>
</evidence>
<evidence type="ECO:0000256" key="5">
    <source>
        <dbReference type="ARBA" id="ARBA00023242"/>
    </source>
</evidence>
<evidence type="ECO:0000256" key="4">
    <source>
        <dbReference type="ARBA" id="ARBA00023163"/>
    </source>
</evidence>
<accession>A0A5J4VFG1</accession>
<comment type="subcellular location">
    <subcellularLocation>
        <location evidence="1">Nucleus</location>
    </subcellularLocation>
</comment>